<dbReference type="InterPro" id="IPR029071">
    <property type="entry name" value="Ubiquitin-like_domsf"/>
</dbReference>
<feature type="compositionally biased region" description="Polar residues" evidence="1">
    <location>
        <begin position="383"/>
        <end position="395"/>
    </location>
</feature>
<accession>A0AAF0J2D9</accession>
<organism evidence="4 5">
    <name type="scientific">Malassezia equina</name>
    <dbReference type="NCBI Taxonomy" id="1381935"/>
    <lineage>
        <taxon>Eukaryota</taxon>
        <taxon>Fungi</taxon>
        <taxon>Dikarya</taxon>
        <taxon>Basidiomycota</taxon>
        <taxon>Ustilaginomycotina</taxon>
        <taxon>Malasseziomycetes</taxon>
        <taxon>Malasseziales</taxon>
        <taxon>Malasseziaceae</taxon>
        <taxon>Malassezia</taxon>
    </lineage>
</organism>
<dbReference type="CDD" id="cd17039">
    <property type="entry name" value="Ubl_ubiquitin_like"/>
    <property type="match status" value="1"/>
</dbReference>
<feature type="region of interest" description="Disordered" evidence="1">
    <location>
        <begin position="109"/>
        <end position="140"/>
    </location>
</feature>
<feature type="transmembrane region" description="Helical" evidence="2">
    <location>
        <begin position="346"/>
        <end position="366"/>
    </location>
</feature>
<name>A0AAF0J2D9_9BASI</name>
<evidence type="ECO:0000313" key="5">
    <source>
        <dbReference type="Proteomes" id="UP001214415"/>
    </source>
</evidence>
<keyword evidence="2" id="KW-0812">Transmembrane</keyword>
<evidence type="ECO:0000313" key="4">
    <source>
        <dbReference type="EMBL" id="WFD21880.1"/>
    </source>
</evidence>
<sequence length="545" mass="61223">MAASPSEAEHDVLRAAPMLRLEVRSPSFDRPLTIDVDPACTVSELKEQVAIAARTARSAPQGWPQVQGIRCIYGGRILTEEMRVDSLEMQASPVSIHVVVQPEAWQPYETTNSAPDTLTAPPAPAPEPDSAPAPAPSPSDRPWSAFLEALSPTDIVGLAHALFLTHDAYMAYLTELQQTCSSAWPLRLRLPHVPYADMLPDDTTQHDADVRRGAVDLVERHVMHWTPWSEVCADAQKTAPAPSMHYERLTWQGLPYLLCTYKMTPPEATAQAHATQLLERIEHMQDAWVALACRLADRLADPAPVPAPPAGITWTDVRDMLASTAFMALRLWIVYAVFVPRLGTKMSWLFMAACIAFLVWHAYMLLRRQWRARRGTPPGTEAPASTSAVEATQTGMEEGLDMPRLPYRRAQGRWTEPMYWVQRLAWLGLEEEEVAMGFEHVPPETPPRIVWVPTTTYRTTRLAPLRRPWWLRYIVMPAVLFIVTMVPPVEECRADALNLRRDAILTLKKKWDEYRDKPSTSAEARPPVILLHPYALALLAQESRG</sequence>
<dbReference type="PROSITE" id="PS50053">
    <property type="entry name" value="UBIQUITIN_2"/>
    <property type="match status" value="1"/>
</dbReference>
<dbReference type="EMBL" id="CP119900">
    <property type="protein sequence ID" value="WFD21880.1"/>
    <property type="molecule type" value="Genomic_DNA"/>
</dbReference>
<evidence type="ECO:0000256" key="2">
    <source>
        <dbReference type="SAM" id="Phobius"/>
    </source>
</evidence>
<keyword evidence="2" id="KW-0472">Membrane</keyword>
<reference evidence="4" key="1">
    <citation type="submission" date="2023-03" db="EMBL/GenBank/DDBJ databases">
        <title>Mating type loci evolution in Malassezia.</title>
        <authorList>
            <person name="Coelho M.A."/>
        </authorList>
    </citation>
    <scope>NUCLEOTIDE SEQUENCE</scope>
    <source>
        <strain evidence="4">CBS 12830</strain>
    </source>
</reference>
<dbReference type="Proteomes" id="UP001214415">
    <property type="component" value="Chromosome 1"/>
</dbReference>
<dbReference type="Gene3D" id="3.10.20.90">
    <property type="entry name" value="Phosphatidylinositol 3-kinase Catalytic Subunit, Chain A, domain 1"/>
    <property type="match status" value="1"/>
</dbReference>
<keyword evidence="2" id="KW-1133">Transmembrane helix</keyword>
<keyword evidence="5" id="KW-1185">Reference proteome</keyword>
<feature type="compositionally biased region" description="Pro residues" evidence="1">
    <location>
        <begin position="121"/>
        <end position="139"/>
    </location>
</feature>
<dbReference type="AlphaFoldDB" id="A0AAF0J2D9"/>
<feature type="transmembrane region" description="Helical" evidence="2">
    <location>
        <begin position="470"/>
        <end position="489"/>
    </location>
</feature>
<dbReference type="SUPFAM" id="SSF54236">
    <property type="entry name" value="Ubiquitin-like"/>
    <property type="match status" value="1"/>
</dbReference>
<protein>
    <recommendedName>
        <fullName evidence="3">Ubiquitin-like domain-containing protein</fullName>
    </recommendedName>
</protein>
<evidence type="ECO:0000256" key="1">
    <source>
        <dbReference type="SAM" id="MobiDB-lite"/>
    </source>
</evidence>
<gene>
    <name evidence="4" type="ORF">MEQU1_000539</name>
</gene>
<feature type="domain" description="Ubiquitin-like" evidence="3">
    <location>
        <begin position="19"/>
        <end position="90"/>
    </location>
</feature>
<dbReference type="InterPro" id="IPR000626">
    <property type="entry name" value="Ubiquitin-like_dom"/>
</dbReference>
<evidence type="ECO:0000259" key="3">
    <source>
        <dbReference type="PROSITE" id="PS50053"/>
    </source>
</evidence>
<feature type="region of interest" description="Disordered" evidence="1">
    <location>
        <begin position="375"/>
        <end position="395"/>
    </location>
</feature>
<proteinExistence type="predicted"/>